<dbReference type="Proteomes" id="UP000192333">
    <property type="component" value="Chromosome I"/>
</dbReference>
<evidence type="ECO:0000313" key="2">
    <source>
        <dbReference type="EMBL" id="SMD43619.1"/>
    </source>
</evidence>
<keyword evidence="1" id="KW-0472">Membrane</keyword>
<evidence type="ECO:0000313" key="3">
    <source>
        <dbReference type="Proteomes" id="UP000192333"/>
    </source>
</evidence>
<gene>
    <name evidence="2" type="ORF">SAMN00777080_2218</name>
</gene>
<keyword evidence="3" id="KW-1185">Reference proteome</keyword>
<keyword evidence="1" id="KW-0812">Transmembrane</keyword>
<organism evidence="2 3">
    <name type="scientific">Aquiflexum balticum DSM 16537</name>
    <dbReference type="NCBI Taxonomy" id="758820"/>
    <lineage>
        <taxon>Bacteria</taxon>
        <taxon>Pseudomonadati</taxon>
        <taxon>Bacteroidota</taxon>
        <taxon>Cytophagia</taxon>
        <taxon>Cytophagales</taxon>
        <taxon>Cyclobacteriaceae</taxon>
        <taxon>Aquiflexum</taxon>
    </lineage>
</organism>
<dbReference type="EMBL" id="LT838813">
    <property type="protein sequence ID" value="SMD43619.1"/>
    <property type="molecule type" value="Genomic_DNA"/>
</dbReference>
<dbReference type="AlphaFoldDB" id="A0A1W2H407"/>
<keyword evidence="1" id="KW-1133">Transmembrane helix</keyword>
<proteinExistence type="predicted"/>
<name>A0A1W2H407_9BACT</name>
<evidence type="ECO:0000256" key="1">
    <source>
        <dbReference type="SAM" id="Phobius"/>
    </source>
</evidence>
<sequence length="77" mass="9032">MIISGKKLVIKALLFFLAINMVDFMLEIFIFKITIDQWLVKLGGATLYVRAIIALTVGLYFQRKEESKKEEREERSY</sequence>
<reference evidence="3" key="1">
    <citation type="submission" date="2017-04" db="EMBL/GenBank/DDBJ databases">
        <authorList>
            <person name="Varghese N."/>
            <person name="Submissions S."/>
        </authorList>
    </citation>
    <scope>NUCLEOTIDE SEQUENCE [LARGE SCALE GENOMIC DNA]</scope>
    <source>
        <strain evidence="3">DSM 16537</strain>
    </source>
</reference>
<protein>
    <submittedName>
        <fullName evidence="2">Uncharacterized protein</fullName>
    </submittedName>
</protein>
<dbReference type="RefSeq" id="WP_084120500.1">
    <property type="nucleotide sequence ID" value="NZ_LT838813.1"/>
</dbReference>
<accession>A0A1W2H407</accession>
<feature type="transmembrane region" description="Helical" evidence="1">
    <location>
        <begin position="12"/>
        <end position="33"/>
    </location>
</feature>
<feature type="transmembrane region" description="Helical" evidence="1">
    <location>
        <begin position="39"/>
        <end position="61"/>
    </location>
</feature>